<evidence type="ECO:0008006" key="11">
    <source>
        <dbReference type="Google" id="ProtNLM"/>
    </source>
</evidence>
<keyword evidence="4" id="KW-0808">Transferase</keyword>
<feature type="transmembrane region" description="Helical" evidence="8">
    <location>
        <begin position="318"/>
        <end position="339"/>
    </location>
</feature>
<dbReference type="GO" id="GO:0005886">
    <property type="term" value="C:plasma membrane"/>
    <property type="evidence" value="ECO:0007669"/>
    <property type="project" value="UniProtKB-SubCell"/>
</dbReference>
<accession>A0A1N6LGV6</accession>
<dbReference type="InterPro" id="IPR050297">
    <property type="entry name" value="LipidA_mod_glycosyltrf_83"/>
</dbReference>
<evidence type="ECO:0000256" key="4">
    <source>
        <dbReference type="ARBA" id="ARBA00022679"/>
    </source>
</evidence>
<reference evidence="9 10" key="1">
    <citation type="submission" date="2016-11" db="EMBL/GenBank/DDBJ databases">
        <authorList>
            <person name="Jaros S."/>
            <person name="Januszkiewicz K."/>
            <person name="Wedrychowicz H."/>
        </authorList>
    </citation>
    <scope>NUCLEOTIDE SEQUENCE [LARGE SCALE GENOMIC DNA]</scope>
    <source>
        <strain evidence="9 10">GAS95</strain>
    </source>
</reference>
<protein>
    <recommendedName>
        <fullName evidence="11">Dolichyl-phosphate-mannose-protein mannosyltransferase</fullName>
    </recommendedName>
</protein>
<dbReference type="PANTHER" id="PTHR33908">
    <property type="entry name" value="MANNOSYLTRANSFERASE YKCB-RELATED"/>
    <property type="match status" value="1"/>
</dbReference>
<name>A0A1N6LGV6_9BURK</name>
<evidence type="ECO:0000256" key="5">
    <source>
        <dbReference type="ARBA" id="ARBA00022692"/>
    </source>
</evidence>
<feature type="transmembrane region" description="Helical" evidence="8">
    <location>
        <begin position="206"/>
        <end position="225"/>
    </location>
</feature>
<proteinExistence type="predicted"/>
<evidence type="ECO:0000256" key="6">
    <source>
        <dbReference type="ARBA" id="ARBA00022989"/>
    </source>
</evidence>
<keyword evidence="5 8" id="KW-0812">Transmembrane</keyword>
<keyword evidence="6 8" id="KW-1133">Transmembrane helix</keyword>
<dbReference type="GO" id="GO:0016763">
    <property type="term" value="F:pentosyltransferase activity"/>
    <property type="evidence" value="ECO:0007669"/>
    <property type="project" value="TreeGrafter"/>
</dbReference>
<feature type="transmembrane region" description="Helical" evidence="8">
    <location>
        <begin position="12"/>
        <end position="31"/>
    </location>
</feature>
<dbReference type="EMBL" id="FSRU01000003">
    <property type="protein sequence ID" value="SIO67871.1"/>
    <property type="molecule type" value="Genomic_DNA"/>
</dbReference>
<evidence type="ECO:0000256" key="2">
    <source>
        <dbReference type="ARBA" id="ARBA00022475"/>
    </source>
</evidence>
<evidence type="ECO:0000256" key="3">
    <source>
        <dbReference type="ARBA" id="ARBA00022676"/>
    </source>
</evidence>
<keyword evidence="2" id="KW-1003">Cell membrane</keyword>
<organism evidence="9 10">
    <name type="scientific">Paraburkholderia phenazinium</name>
    <dbReference type="NCBI Taxonomy" id="60549"/>
    <lineage>
        <taxon>Bacteria</taxon>
        <taxon>Pseudomonadati</taxon>
        <taxon>Pseudomonadota</taxon>
        <taxon>Betaproteobacteria</taxon>
        <taxon>Burkholderiales</taxon>
        <taxon>Burkholderiaceae</taxon>
        <taxon>Paraburkholderia</taxon>
    </lineage>
</organism>
<evidence type="ECO:0000256" key="7">
    <source>
        <dbReference type="ARBA" id="ARBA00023136"/>
    </source>
</evidence>
<evidence type="ECO:0000313" key="9">
    <source>
        <dbReference type="EMBL" id="SIO67871.1"/>
    </source>
</evidence>
<gene>
    <name evidence="9" type="ORF">SAMN05444165_7178</name>
</gene>
<sequence length="470" mass="50871">MKHGETPTLWRWLLVAAVVSFVPSLFFPYVGEEGVYTMTTLEMWHGHLWSNPVLYGNAYGRPPFLNWLMLPFAMTLGPAHVLVASRLVTALATVFTAASLFAFVRALGGTRRAAWLALLVFLSSDALLYHGWLAYSDPLFALLTFGAMASIMVAAKRKAVAPIGFAMVLVTAAFLTKALTAYVFVLGTWAVVFLRHPDARSTLLKPSAVLCYVAGIAAPFAWFYLTSRTGLAGHEGGAMTGDVLKRMLPANLLEWLRQVVSFPVETFCRFLPVSAVVAYGVLRGQSSGSSETRSWETTAALAAALNFLPYWLSPQGSIRYILPLYPFIAFVLAGRLATLNERTVRIAVYCVAVVIGLKFVALAVFPIVQTRQHGDAAAVAKSIVAITGADQIYTDDPSSAGLSVNGNIDSQRWPAAPITWVPADMQDGWLLTRTADRPGTAVVWTGTLGKERMYLLCSGRACAAAAVKAH</sequence>
<keyword evidence="10" id="KW-1185">Reference proteome</keyword>
<feature type="transmembrane region" description="Helical" evidence="8">
    <location>
        <begin position="161"/>
        <end position="194"/>
    </location>
</feature>
<dbReference type="AlphaFoldDB" id="A0A1N6LGV6"/>
<evidence type="ECO:0000313" key="10">
    <source>
        <dbReference type="Proteomes" id="UP000185151"/>
    </source>
</evidence>
<dbReference type="GO" id="GO:0009103">
    <property type="term" value="P:lipopolysaccharide biosynthetic process"/>
    <property type="evidence" value="ECO:0007669"/>
    <property type="project" value="UniProtKB-ARBA"/>
</dbReference>
<comment type="subcellular location">
    <subcellularLocation>
        <location evidence="1">Cell membrane</location>
        <topology evidence="1">Multi-pass membrane protein</topology>
    </subcellularLocation>
</comment>
<evidence type="ECO:0000256" key="1">
    <source>
        <dbReference type="ARBA" id="ARBA00004651"/>
    </source>
</evidence>
<dbReference type="Proteomes" id="UP000185151">
    <property type="component" value="Unassembled WGS sequence"/>
</dbReference>
<dbReference type="PANTHER" id="PTHR33908:SF11">
    <property type="entry name" value="MEMBRANE PROTEIN"/>
    <property type="match status" value="1"/>
</dbReference>
<feature type="transmembrane region" description="Helical" evidence="8">
    <location>
        <begin position="113"/>
        <end position="132"/>
    </location>
</feature>
<keyword evidence="3" id="KW-0328">Glycosyltransferase</keyword>
<evidence type="ECO:0000256" key="8">
    <source>
        <dbReference type="SAM" id="Phobius"/>
    </source>
</evidence>
<feature type="transmembrane region" description="Helical" evidence="8">
    <location>
        <begin position="346"/>
        <end position="368"/>
    </location>
</feature>
<feature type="transmembrane region" description="Helical" evidence="8">
    <location>
        <begin position="90"/>
        <end position="107"/>
    </location>
</feature>
<keyword evidence="7 8" id="KW-0472">Membrane</keyword>